<dbReference type="RefSeq" id="WP_191281523.1">
    <property type="nucleotide sequence ID" value="NZ_BNAI01000001.1"/>
</dbReference>
<accession>A0A8J3GMN6</accession>
<dbReference type="Proteomes" id="UP000617531">
    <property type="component" value="Unassembled WGS sequence"/>
</dbReference>
<protein>
    <submittedName>
        <fullName evidence="2">Uncharacterized protein</fullName>
    </submittedName>
</protein>
<dbReference type="AlphaFoldDB" id="A0A8J3GMN6"/>
<evidence type="ECO:0000256" key="1">
    <source>
        <dbReference type="SAM" id="Phobius"/>
    </source>
</evidence>
<reference evidence="2" key="1">
    <citation type="journal article" date="2014" name="Int. J. Syst. Evol. Microbiol.">
        <title>Complete genome sequence of Corynebacterium casei LMG S-19264T (=DSM 44701T), isolated from a smear-ripened cheese.</title>
        <authorList>
            <consortium name="US DOE Joint Genome Institute (JGI-PGF)"/>
            <person name="Walter F."/>
            <person name="Albersmeier A."/>
            <person name="Kalinowski J."/>
            <person name="Ruckert C."/>
        </authorList>
    </citation>
    <scope>NUCLEOTIDE SEQUENCE</scope>
    <source>
        <strain evidence="2">CGMCC 1.16548</strain>
    </source>
</reference>
<organism evidence="2 3">
    <name type="scientific">Pseudolysinimonas yzui</name>
    <dbReference type="NCBI Taxonomy" id="2708254"/>
    <lineage>
        <taxon>Bacteria</taxon>
        <taxon>Bacillati</taxon>
        <taxon>Actinomycetota</taxon>
        <taxon>Actinomycetes</taxon>
        <taxon>Micrococcales</taxon>
        <taxon>Microbacteriaceae</taxon>
        <taxon>Pseudolysinimonas</taxon>
    </lineage>
</organism>
<keyword evidence="1" id="KW-0812">Transmembrane</keyword>
<evidence type="ECO:0000313" key="2">
    <source>
        <dbReference type="EMBL" id="GHF05096.1"/>
    </source>
</evidence>
<reference evidence="2" key="2">
    <citation type="submission" date="2020-09" db="EMBL/GenBank/DDBJ databases">
        <authorList>
            <person name="Sun Q."/>
            <person name="Zhou Y."/>
        </authorList>
    </citation>
    <scope>NUCLEOTIDE SEQUENCE</scope>
    <source>
        <strain evidence="2">CGMCC 1.16548</strain>
    </source>
</reference>
<comment type="caution">
    <text evidence="2">The sequence shown here is derived from an EMBL/GenBank/DDBJ whole genome shotgun (WGS) entry which is preliminary data.</text>
</comment>
<proteinExistence type="predicted"/>
<gene>
    <name evidence="2" type="ORF">GCM10011600_01960</name>
</gene>
<dbReference type="EMBL" id="BNAI01000001">
    <property type="protein sequence ID" value="GHF05096.1"/>
    <property type="molecule type" value="Genomic_DNA"/>
</dbReference>
<keyword evidence="1" id="KW-1133">Transmembrane helix</keyword>
<feature type="transmembrane region" description="Helical" evidence="1">
    <location>
        <begin position="41"/>
        <end position="61"/>
    </location>
</feature>
<evidence type="ECO:0000313" key="3">
    <source>
        <dbReference type="Proteomes" id="UP000617531"/>
    </source>
</evidence>
<keyword evidence="3" id="KW-1185">Reference proteome</keyword>
<feature type="transmembrane region" description="Helical" evidence="1">
    <location>
        <begin position="73"/>
        <end position="95"/>
    </location>
</feature>
<keyword evidence="1" id="KW-0472">Membrane</keyword>
<name>A0A8J3GMN6_9MICO</name>
<sequence>MIVIPLVFAVLFALALFGPISNLGALPAVYEAYGIGDAVPWPLLILAVVLPPVLYVAGLLLGRGRPPFARALILTVALATSFALYFGIVTLVGAIQPPLTL</sequence>